<sequence>MKRIGVIGAMHQECEYYREQLSDTRHEQYLDIKITHGRHAGHDVCLLESGIGKVNATLATEWLARSFQPELIINTGSAGAIKGGARIGDFVFASQVCHHDVDVSPIGFAYGELPRLPVFYQVRKKWLNLLNEVANELNDVHHLGVIATGESFIYQQHQVELIRQRFPAVIACEMEAAAVAQVCHMHDIDFLILRNLSDVAGEDAQLNFMEYIEQAGRKSTELVLTLLAAISSD</sequence>
<evidence type="ECO:0000256" key="4">
    <source>
        <dbReference type="ARBA" id="ARBA00022801"/>
    </source>
</evidence>
<keyword evidence="5" id="KW-0486">Methionine biosynthesis</keyword>
<dbReference type="SUPFAM" id="SSF53167">
    <property type="entry name" value="Purine and uridine phosphorylases"/>
    <property type="match status" value="1"/>
</dbReference>
<keyword evidence="3" id="KW-0028">Amino-acid biosynthesis</keyword>
<dbReference type="PANTHER" id="PTHR46832:SF1">
    <property type="entry name" value="5'-METHYLTHIOADENOSINE_S-ADENOSYLHOMOCYSTEINE NUCLEOSIDASE"/>
    <property type="match status" value="1"/>
</dbReference>
<dbReference type="PANTHER" id="PTHR46832">
    <property type="entry name" value="5'-METHYLTHIOADENOSINE/S-ADENOSYLHOMOCYSTEINE NUCLEOSIDASE"/>
    <property type="match status" value="1"/>
</dbReference>
<feature type="domain" description="Nucleoside phosphorylase" evidence="6">
    <location>
        <begin position="3"/>
        <end position="227"/>
    </location>
</feature>
<name>A0ABV7JFC8_9GAMM</name>
<accession>A0ABV7JFC8</accession>
<dbReference type="NCBIfam" id="TIGR01704">
    <property type="entry name" value="MTA_SAH-Nsdase"/>
    <property type="match status" value="1"/>
</dbReference>
<evidence type="ECO:0000313" key="8">
    <source>
        <dbReference type="Proteomes" id="UP001595533"/>
    </source>
</evidence>
<dbReference type="InterPro" id="IPR000845">
    <property type="entry name" value="Nucleoside_phosphorylase_d"/>
</dbReference>
<evidence type="ECO:0000313" key="7">
    <source>
        <dbReference type="EMBL" id="MFC3195386.1"/>
    </source>
</evidence>
<comment type="caution">
    <text evidence="7">The sequence shown here is derived from an EMBL/GenBank/DDBJ whole genome shotgun (WGS) entry which is preliminary data.</text>
</comment>
<keyword evidence="7" id="KW-0326">Glycosidase</keyword>
<organism evidence="7 8">
    <name type="scientific">Marinicella sediminis</name>
    <dbReference type="NCBI Taxonomy" id="1792834"/>
    <lineage>
        <taxon>Bacteria</taxon>
        <taxon>Pseudomonadati</taxon>
        <taxon>Pseudomonadota</taxon>
        <taxon>Gammaproteobacteria</taxon>
        <taxon>Lysobacterales</taxon>
        <taxon>Marinicellaceae</taxon>
        <taxon>Marinicella</taxon>
    </lineage>
</organism>
<evidence type="ECO:0000256" key="1">
    <source>
        <dbReference type="ARBA" id="ARBA00004945"/>
    </source>
</evidence>
<dbReference type="EC" id="3.2.2.9" evidence="2"/>
<dbReference type="GO" id="GO:0008782">
    <property type="term" value="F:adenosylhomocysteine nucleosidase activity"/>
    <property type="evidence" value="ECO:0007669"/>
    <property type="project" value="UniProtKB-EC"/>
</dbReference>
<dbReference type="Pfam" id="PF01048">
    <property type="entry name" value="PNP_UDP_1"/>
    <property type="match status" value="1"/>
</dbReference>
<dbReference type="Gene3D" id="3.40.50.1580">
    <property type="entry name" value="Nucleoside phosphorylase domain"/>
    <property type="match status" value="1"/>
</dbReference>
<protein>
    <recommendedName>
        <fullName evidence="2">adenosylhomocysteine nucleosidase</fullName>
        <ecNumber evidence="2">3.2.2.9</ecNumber>
    </recommendedName>
</protein>
<dbReference type="EMBL" id="JBHRTS010000008">
    <property type="protein sequence ID" value="MFC3195386.1"/>
    <property type="molecule type" value="Genomic_DNA"/>
</dbReference>
<proteinExistence type="predicted"/>
<comment type="pathway">
    <text evidence="1">Amino-acid biosynthesis; L-methionine biosynthesis via salvage pathway; S-methyl-5-thio-alpha-D-ribose 1-phosphate from S-methyl-5'-thioadenosine (hydrolase route): step 1/2.</text>
</comment>
<reference evidence="8" key="1">
    <citation type="journal article" date="2019" name="Int. J. Syst. Evol. Microbiol.">
        <title>The Global Catalogue of Microorganisms (GCM) 10K type strain sequencing project: providing services to taxonomists for standard genome sequencing and annotation.</title>
        <authorList>
            <consortium name="The Broad Institute Genomics Platform"/>
            <consortium name="The Broad Institute Genome Sequencing Center for Infectious Disease"/>
            <person name="Wu L."/>
            <person name="Ma J."/>
        </authorList>
    </citation>
    <scope>NUCLEOTIDE SEQUENCE [LARGE SCALE GENOMIC DNA]</scope>
    <source>
        <strain evidence="8">KCTC 42953</strain>
    </source>
</reference>
<dbReference type="RefSeq" id="WP_077413004.1">
    <property type="nucleotide sequence ID" value="NZ_JBHRTS010000008.1"/>
</dbReference>
<dbReference type="CDD" id="cd09008">
    <property type="entry name" value="MTAN"/>
    <property type="match status" value="1"/>
</dbReference>
<keyword evidence="4 7" id="KW-0378">Hydrolase</keyword>
<evidence type="ECO:0000259" key="6">
    <source>
        <dbReference type="Pfam" id="PF01048"/>
    </source>
</evidence>
<dbReference type="Proteomes" id="UP001595533">
    <property type="component" value="Unassembled WGS sequence"/>
</dbReference>
<keyword evidence="8" id="KW-1185">Reference proteome</keyword>
<evidence type="ECO:0000256" key="3">
    <source>
        <dbReference type="ARBA" id="ARBA00022605"/>
    </source>
</evidence>
<evidence type="ECO:0000256" key="2">
    <source>
        <dbReference type="ARBA" id="ARBA00011974"/>
    </source>
</evidence>
<dbReference type="InterPro" id="IPR010049">
    <property type="entry name" value="MTA_SAH_Nsdase"/>
</dbReference>
<dbReference type="InterPro" id="IPR035994">
    <property type="entry name" value="Nucleoside_phosphorylase_sf"/>
</dbReference>
<gene>
    <name evidence="7" type="ORF">ACFODZ_14120</name>
</gene>
<evidence type="ECO:0000256" key="5">
    <source>
        <dbReference type="ARBA" id="ARBA00023167"/>
    </source>
</evidence>
<dbReference type="NCBIfam" id="NF004079">
    <property type="entry name" value="PRK05584.1"/>
    <property type="match status" value="1"/>
</dbReference>